<gene>
    <name evidence="2" type="ORF">CLV35_2803</name>
</gene>
<dbReference type="Pfam" id="PF19700">
    <property type="entry name" value="DUF6198"/>
    <property type="match status" value="1"/>
</dbReference>
<dbReference type="PANTHER" id="PTHR40078:SF1">
    <property type="entry name" value="INTEGRAL MEMBRANE PROTEIN"/>
    <property type="match status" value="1"/>
</dbReference>
<keyword evidence="1" id="KW-0812">Transmembrane</keyword>
<dbReference type="PANTHER" id="PTHR40078">
    <property type="entry name" value="INTEGRAL MEMBRANE PROTEIN-RELATED"/>
    <property type="match status" value="1"/>
</dbReference>
<dbReference type="InterPro" id="IPR038750">
    <property type="entry name" value="YczE/YyaS-like"/>
</dbReference>
<dbReference type="Proteomes" id="UP000281955">
    <property type="component" value="Unassembled WGS sequence"/>
</dbReference>
<keyword evidence="1" id="KW-0472">Membrane</keyword>
<comment type="caution">
    <text evidence="2">The sequence shown here is derived from an EMBL/GenBank/DDBJ whole genome shotgun (WGS) entry which is preliminary data.</text>
</comment>
<keyword evidence="1" id="KW-1133">Transmembrane helix</keyword>
<name>A0A420XMQ9_9ACTN</name>
<feature type="transmembrane region" description="Helical" evidence="1">
    <location>
        <begin position="103"/>
        <end position="123"/>
    </location>
</feature>
<feature type="transmembrane region" description="Helical" evidence="1">
    <location>
        <begin position="70"/>
        <end position="91"/>
    </location>
</feature>
<dbReference type="RefSeq" id="WP_183061977.1">
    <property type="nucleotide sequence ID" value="NZ_RBWV01000013.1"/>
</dbReference>
<evidence type="ECO:0000313" key="2">
    <source>
        <dbReference type="EMBL" id="RKS72556.1"/>
    </source>
</evidence>
<keyword evidence="3" id="KW-1185">Reference proteome</keyword>
<feature type="transmembrane region" description="Helical" evidence="1">
    <location>
        <begin position="43"/>
        <end position="63"/>
    </location>
</feature>
<feature type="transmembrane region" description="Helical" evidence="1">
    <location>
        <begin position="151"/>
        <end position="174"/>
    </location>
</feature>
<evidence type="ECO:0000256" key="1">
    <source>
        <dbReference type="SAM" id="Phobius"/>
    </source>
</evidence>
<accession>A0A420XMQ9</accession>
<dbReference type="InParanoid" id="A0A420XMQ9"/>
<protein>
    <submittedName>
        <fullName evidence="2">Putative membrane protein YczE</fullName>
    </submittedName>
</protein>
<dbReference type="EMBL" id="RBWV01000013">
    <property type="protein sequence ID" value="RKS72556.1"/>
    <property type="molecule type" value="Genomic_DNA"/>
</dbReference>
<organism evidence="2 3">
    <name type="scientific">Motilibacter peucedani</name>
    <dbReference type="NCBI Taxonomy" id="598650"/>
    <lineage>
        <taxon>Bacteria</taxon>
        <taxon>Bacillati</taxon>
        <taxon>Actinomycetota</taxon>
        <taxon>Actinomycetes</taxon>
        <taxon>Motilibacterales</taxon>
        <taxon>Motilibacteraceae</taxon>
        <taxon>Motilibacter</taxon>
    </lineage>
</organism>
<reference evidence="2 3" key="1">
    <citation type="submission" date="2018-10" db="EMBL/GenBank/DDBJ databases">
        <title>Genomic Encyclopedia of Archaeal and Bacterial Type Strains, Phase II (KMG-II): from individual species to whole genera.</title>
        <authorList>
            <person name="Goeker M."/>
        </authorList>
    </citation>
    <scope>NUCLEOTIDE SEQUENCE [LARGE SCALE GENOMIC DNA]</scope>
    <source>
        <strain evidence="2 3">RP-AC37</strain>
    </source>
</reference>
<feature type="transmembrane region" description="Helical" evidence="1">
    <location>
        <begin position="12"/>
        <end position="31"/>
    </location>
</feature>
<dbReference type="AlphaFoldDB" id="A0A420XMQ9"/>
<proteinExistence type="predicted"/>
<evidence type="ECO:0000313" key="3">
    <source>
        <dbReference type="Proteomes" id="UP000281955"/>
    </source>
</evidence>
<sequence length="212" mass="21473">MRTTLTWRVPQLVVGLLLYGASDALLVRAGLGLDPWTSLHQGLSERIGLVTNLVGLVVLLLWLPLRRRPGVGTVANVALVGTAMDAALAVLPTPHALGVRVPLLLAGVLLNALATATYVGAGLGSGPRDGLSLGLADRGLTLWRVRTTIEVGVLVTGVLLGGSAGVGTVVYAVAIGPLVHRLLPVLSVPAQTGGANPEPVLAEPPVCGTAAG</sequence>